<keyword evidence="4" id="KW-1185">Reference proteome</keyword>
<dbReference type="STRING" id="8840.ENSAPLP00000023030"/>
<accession>A0A493TBJ3</accession>
<dbReference type="PANTHER" id="PTHR21623">
    <property type="entry name" value="SPERIOLIN-BINDING FACTOR"/>
    <property type="match status" value="1"/>
</dbReference>
<feature type="region of interest" description="Disordered" evidence="2">
    <location>
        <begin position="190"/>
        <end position="300"/>
    </location>
</feature>
<evidence type="ECO:0000313" key="4">
    <source>
        <dbReference type="Proteomes" id="UP000016666"/>
    </source>
</evidence>
<dbReference type="InterPro" id="IPR039889">
    <property type="entry name" value="CCD33"/>
</dbReference>
<organism evidence="3 4">
    <name type="scientific">Anas platyrhynchos platyrhynchos</name>
    <name type="common">Northern mallard</name>
    <dbReference type="NCBI Taxonomy" id="8840"/>
    <lineage>
        <taxon>Eukaryota</taxon>
        <taxon>Metazoa</taxon>
        <taxon>Chordata</taxon>
        <taxon>Craniata</taxon>
        <taxon>Vertebrata</taxon>
        <taxon>Euteleostomi</taxon>
        <taxon>Archelosauria</taxon>
        <taxon>Archosauria</taxon>
        <taxon>Dinosauria</taxon>
        <taxon>Saurischia</taxon>
        <taxon>Theropoda</taxon>
        <taxon>Coelurosauria</taxon>
        <taxon>Aves</taxon>
        <taxon>Neognathae</taxon>
        <taxon>Galloanserae</taxon>
        <taxon>Anseriformes</taxon>
        <taxon>Anatidae</taxon>
        <taxon>Anatinae</taxon>
        <taxon>Anas</taxon>
    </lineage>
</organism>
<dbReference type="GeneTree" id="ENSGT00390000017366"/>
<evidence type="ECO:0008006" key="5">
    <source>
        <dbReference type="Google" id="ProtNLM"/>
    </source>
</evidence>
<evidence type="ECO:0000256" key="2">
    <source>
        <dbReference type="SAM" id="MobiDB-lite"/>
    </source>
</evidence>
<feature type="region of interest" description="Disordered" evidence="2">
    <location>
        <begin position="513"/>
        <end position="536"/>
    </location>
</feature>
<feature type="compositionally biased region" description="Pro residues" evidence="2">
    <location>
        <begin position="614"/>
        <end position="628"/>
    </location>
</feature>
<name>A0A493TBJ3_ANAPP</name>
<feature type="coiled-coil region" evidence="1">
    <location>
        <begin position="409"/>
        <end position="484"/>
    </location>
</feature>
<dbReference type="PANTHER" id="PTHR21623:SF2">
    <property type="entry name" value="COILED-COIL DOMAIN-CONTAINING PROTEIN 33"/>
    <property type="match status" value="1"/>
</dbReference>
<feature type="compositionally biased region" description="Polar residues" evidence="2">
    <location>
        <begin position="593"/>
        <end position="607"/>
    </location>
</feature>
<evidence type="ECO:0000313" key="3">
    <source>
        <dbReference type="Ensembl" id="ENSAPLP00000023030.1"/>
    </source>
</evidence>
<feature type="compositionally biased region" description="Low complexity" evidence="2">
    <location>
        <begin position="265"/>
        <end position="294"/>
    </location>
</feature>
<feature type="compositionally biased region" description="Pro residues" evidence="2">
    <location>
        <begin position="518"/>
        <end position="527"/>
    </location>
</feature>
<evidence type="ECO:0000256" key="1">
    <source>
        <dbReference type="SAM" id="Coils"/>
    </source>
</evidence>
<protein>
    <recommendedName>
        <fullName evidence="5">Coiled-coil domain containing 33</fullName>
    </recommendedName>
</protein>
<reference evidence="3" key="2">
    <citation type="submission" date="2025-08" db="UniProtKB">
        <authorList>
            <consortium name="Ensembl"/>
        </authorList>
    </citation>
    <scope>IDENTIFICATION</scope>
</reference>
<dbReference type="GO" id="GO:0005777">
    <property type="term" value="C:peroxisome"/>
    <property type="evidence" value="ECO:0007669"/>
    <property type="project" value="TreeGrafter"/>
</dbReference>
<feature type="region of interest" description="Disordered" evidence="2">
    <location>
        <begin position="583"/>
        <end position="628"/>
    </location>
</feature>
<keyword evidence="1" id="KW-0175">Coiled coil</keyword>
<proteinExistence type="predicted"/>
<sequence>MAGEPRIPPSLQRWGLKAEEKTLDFEFEVLGAQFNRRGRYTLRLSVENPLLHGPTAGVLLRIGRGTAIPASTGTTDTVEQSHLDEVCSFQRRKFTFTLPRGFCKNDRNHDVRLRIEALHSPRSPARKRKVGEAFFAIYPRPPQPRTKPPAGWDEDWYRCSTVAALLRVGSEQPAMHCGRLAFVAALHEHRPPATRSPPLSPHGQERGQQEGDTATAPTSPAVPSPEVPLRTPESAYHSLPTEMPQADPALSSSPELPGDSAGEHPSSSSSSSSSSSVPPLSCSSFRLSSPGSSPDLTPWAAQPHRDAVALPPADTVSSILPGMPQRSRAIPRELQQREASRYRLALKRMAGDLLSLRRHVTSLEVENGHLRHRLAGHEEPGGALLADLDVDVMTREEVLDRLATLRGELVAGAMEMRRLKDRVQQLQNELIRKNDQEKELVLLQRAHRQQQAALRRCQEQAARAKGLEETVRQQEKVIKVMERVLQDRLSMSSEKPAGDLHALLLAENRRLREELARPPRPPSPPVAPRASRGTRDIFGGTEKLSLLARLEEAQARGRVMERQLEEAARRWGREKQELGTRLLEQEHGFGGSATCSPHIPTSVSTLGTRGHPWGSPPSPTPGGMPRFP</sequence>
<reference evidence="3 4" key="1">
    <citation type="submission" date="2017-10" db="EMBL/GenBank/DDBJ databases">
        <title>A new Pekin duck reference genome.</title>
        <authorList>
            <person name="Hou Z.-C."/>
            <person name="Zhou Z.-K."/>
            <person name="Zhu F."/>
            <person name="Hou S.-S."/>
        </authorList>
    </citation>
    <scope>NUCLEOTIDE SEQUENCE [LARGE SCALE GENOMIC DNA]</scope>
</reference>
<dbReference type="AlphaFoldDB" id="A0A493TBJ3"/>
<dbReference type="Ensembl" id="ENSAPLT00000017858.1">
    <property type="protein sequence ID" value="ENSAPLP00000023030.1"/>
    <property type="gene ID" value="ENSAPLG00000023976.1"/>
</dbReference>
<dbReference type="Proteomes" id="UP000016666">
    <property type="component" value="Chromosome 11"/>
</dbReference>
<reference evidence="3" key="3">
    <citation type="submission" date="2025-09" db="UniProtKB">
        <authorList>
            <consortium name="Ensembl"/>
        </authorList>
    </citation>
    <scope>IDENTIFICATION</scope>
</reference>